<keyword evidence="4" id="KW-1133">Transmembrane helix</keyword>
<dbReference type="Pfam" id="PF10091">
    <property type="entry name" value="Glycoamylase"/>
    <property type="match status" value="1"/>
</dbReference>
<dbReference type="InterPro" id="IPR012341">
    <property type="entry name" value="6hp_glycosidase-like_sf"/>
</dbReference>
<keyword evidence="4" id="KW-0472">Membrane</keyword>
<dbReference type="InterPro" id="IPR008928">
    <property type="entry name" value="6-hairpin_glycosidase_sf"/>
</dbReference>
<dbReference type="Gene3D" id="1.50.10.140">
    <property type="match status" value="2"/>
</dbReference>
<dbReference type="Gene3D" id="2.70.98.40">
    <property type="entry name" value="Glycoside hydrolase, family 65, N-terminal domain"/>
    <property type="match status" value="2"/>
</dbReference>
<dbReference type="SMART" id="SM01068">
    <property type="entry name" value="CBM_X"/>
    <property type="match status" value="2"/>
</dbReference>
<gene>
    <name evidence="8" type="ORF">DEACI_2088</name>
    <name evidence="9" type="ORF">DEACI_3333</name>
</gene>
<accession>A0A8S0WYD3</accession>
<dbReference type="GO" id="GO:0005975">
    <property type="term" value="P:carbohydrate metabolic process"/>
    <property type="evidence" value="ECO:0007669"/>
    <property type="project" value="InterPro"/>
</dbReference>
<evidence type="ECO:0000259" key="5">
    <source>
        <dbReference type="Pfam" id="PF06165"/>
    </source>
</evidence>
<dbReference type="Proteomes" id="UP000836597">
    <property type="component" value="Chromosome"/>
</dbReference>
<feature type="domain" description="Glycosyl hydrolase 94 supersandwich" evidence="5">
    <location>
        <begin position="2276"/>
        <end position="2547"/>
    </location>
</feature>
<feature type="transmembrane region" description="Helical" evidence="4">
    <location>
        <begin position="408"/>
        <end position="430"/>
    </location>
</feature>
<feature type="transmembrane region" description="Helical" evidence="4">
    <location>
        <begin position="860"/>
        <end position="880"/>
    </location>
</feature>
<feature type="transmembrane region" description="Helical" evidence="4">
    <location>
        <begin position="928"/>
        <end position="958"/>
    </location>
</feature>
<reference evidence="9" key="1">
    <citation type="submission" date="2014-11" db="EMBL/GenBank/DDBJ databases">
        <authorList>
            <person name="Hornung B.V."/>
        </authorList>
    </citation>
    <scope>NUCLEOTIDE SEQUENCE</scope>
    <source>
        <strain evidence="9">INE</strain>
    </source>
</reference>
<dbReference type="InterPro" id="IPR010383">
    <property type="entry name" value="Glyco_hydrolase_94_b-supersand"/>
</dbReference>
<feature type="compositionally biased region" description="Basic and acidic residues" evidence="3">
    <location>
        <begin position="2118"/>
        <end position="2134"/>
    </location>
</feature>
<keyword evidence="4" id="KW-0812">Transmembrane</keyword>
<feature type="domain" description="Glycoamylase-like" evidence="6">
    <location>
        <begin position="1401"/>
        <end position="1606"/>
    </location>
</feature>
<dbReference type="Gene3D" id="2.60.420.10">
    <property type="entry name" value="Maltose phosphorylase, domain 3"/>
    <property type="match status" value="1"/>
</dbReference>
<feature type="domain" description="Glycosyl hydrolase 94 supersandwich" evidence="5">
    <location>
        <begin position="1659"/>
        <end position="1932"/>
    </location>
</feature>
<dbReference type="InterPro" id="IPR052047">
    <property type="entry name" value="GH94_Enzymes"/>
</dbReference>
<evidence type="ECO:0000256" key="3">
    <source>
        <dbReference type="SAM" id="MobiDB-lite"/>
    </source>
</evidence>
<dbReference type="InterPro" id="IPR037018">
    <property type="entry name" value="GH65_N"/>
</dbReference>
<dbReference type="InterPro" id="IPR019282">
    <property type="entry name" value="Glycoamylase-like_cons_dom"/>
</dbReference>
<feature type="region of interest" description="Disordered" evidence="3">
    <location>
        <begin position="2116"/>
        <end position="2143"/>
    </location>
</feature>
<evidence type="ECO:0000259" key="7">
    <source>
        <dbReference type="Pfam" id="PF17167"/>
    </source>
</evidence>
<evidence type="ECO:0000256" key="2">
    <source>
        <dbReference type="ARBA" id="ARBA00022679"/>
    </source>
</evidence>
<protein>
    <submittedName>
        <fullName evidence="8">Glycosyltransferase family 36</fullName>
    </submittedName>
    <submittedName>
        <fullName evidence="9">Protein NdvB</fullName>
    </submittedName>
</protein>
<feature type="transmembrane region" description="Helical" evidence="4">
    <location>
        <begin position="826"/>
        <end position="848"/>
    </location>
</feature>
<organism evidence="8">
    <name type="scientific">Acididesulfobacillus acetoxydans</name>
    <dbReference type="NCBI Taxonomy" id="1561005"/>
    <lineage>
        <taxon>Bacteria</taxon>
        <taxon>Bacillati</taxon>
        <taxon>Bacillota</taxon>
        <taxon>Clostridia</taxon>
        <taxon>Eubacteriales</taxon>
        <taxon>Peptococcaceae</taxon>
        <taxon>Acididesulfobacillus</taxon>
    </lineage>
</organism>
<feature type="domain" description="Glycosyl hydrolase 94 catalytic" evidence="7">
    <location>
        <begin position="2560"/>
        <end position="2984"/>
    </location>
</feature>
<keyword evidence="2" id="KW-0808">Transferase</keyword>
<dbReference type="SUPFAM" id="SSF74650">
    <property type="entry name" value="Galactose mutarotase-like"/>
    <property type="match status" value="2"/>
</dbReference>
<evidence type="ECO:0000256" key="1">
    <source>
        <dbReference type="ARBA" id="ARBA00022676"/>
    </source>
</evidence>
<evidence type="ECO:0000259" key="6">
    <source>
        <dbReference type="Pfam" id="PF10091"/>
    </source>
</evidence>
<feature type="compositionally biased region" description="Basic and acidic residues" evidence="3">
    <location>
        <begin position="1195"/>
        <end position="1208"/>
    </location>
</feature>
<feature type="transmembrane region" description="Helical" evidence="4">
    <location>
        <begin position="803"/>
        <end position="820"/>
    </location>
</feature>
<dbReference type="InterPro" id="IPR011013">
    <property type="entry name" value="Gal_mutarotase_sf_dom"/>
</dbReference>
<dbReference type="KEGG" id="aacx:DEACI_2088"/>
<reference evidence="8" key="2">
    <citation type="submission" date="2020-01" db="EMBL/GenBank/DDBJ databases">
        <authorList>
            <person name="Hornung B."/>
        </authorList>
    </citation>
    <scope>NUCLEOTIDE SEQUENCE</scope>
    <source>
        <strain evidence="8">PacBioINE</strain>
    </source>
</reference>
<sequence length="3060" mass="343376">MDHGVDSMKLNTASNLMDEQPLKDIVLNHDELIKHAFEISHFHALTGPGKKRVFLMPRVSDNARFLLKAHREVSAYVQRTQDMVPAAEWFLDNYYLLKDLPRDIRFNLSRHYERQLPCLAGGVFAGYPRVYALMVELIEHTDSLLQEDSLKDFITTYQEQVPLSSGELWAIPTMLRVALLENVRRLVEQILEIQNERDAAEKWLEPFRNTEQASEEWEKTLERAGQPDSYSPAYGERLLKRIREMGLDGLPLLRLLDRFMAKQDTNIESLSKLAHQQQAAWQVSTAHAIGSLRFLGAEDWPRFFEEVSLVERVLQSDPAGVYPEMDFESRDAYRHEVERLSRRFTVSETNVARRVLEQAKSAAAPANHVGYYLLGQGREEVEREFEREWGPVHNILCQVRHLLKRRPAAVYFGGILVLTACFLYLLHIYARFAGVLNPGLEFAALLLALGPVSSIAIVLINGLVTQLLPPSYLPKLDLGGGIPAQLRTMVVVPTLLPSVRRVRELLEQMEVYYLANQDANLHFALLGDYTDAPVEIVPGDKAILEAAVRGVEDLNAKYGEGRFFFFHRHRLWNAQEGVWLGWERKRGKLIEFNRLLRRSGPTSYSTQVGDLALLPSIKYVITLDADTQLLRGTAKKLIGALAHPLQAARMNADGSRVLSGYGVLQPRIGVSVSSANASFFSRLFSGNVGIDPYTAAISDVYQDMFGEGIFTGKGIYDVDVFARMTGDAFPENTILSHDLIEGIYARTGLVTDIELFDGYPAKVHAHMRRLHRWVRGDWQVASWLFQPLPFVAKWKIFDNLRRSLVAPLEFLLIVLAFAVLPGQPWLWAGVVLLELFLPMVLCLGNMLAKPKAQHTGVAEGLKTGLAQFLVHVVLLPYTAYTMADALARSLYRQLVSHRHLLEWETAAETEKRLGATLAISWSQMWPSVLMVIVAAGLVSALSLYRLAAFAPLFLLWLISPWVAHRLSLPLPREEEGLNAAEQAELRLWARRIWAFFEEFVGPGDNWLPPDNVQIDPPNGVAHRTSPTNMGLALLANLAARDLGYVSLQTFFERLEQTLESMESLEQWHGHLYNWYNTVQKTPLLPRYVSTVDSGNLALYLLTLKQGIEEILTLPVLPHSLLTGLADTYKLYRREADRDGKAAVEAEEEFSAALEGLLKRPEAEVTLAEWLDLLAKWQSGTAAGGERPTGVGEKQPGAEERPTGAEEKQPGVGEKQPGAGEKQPGVGEKQPGVGEKQPGVGEKQPGAGEVACSETAPELKGSAADEEEDKDFAAETPYWARRLSRMVEGLRGEISAFYPWLGREDELTEADGEMLQNVWPGLTVRELRDAYARLASKGSEALRGFVRQGAAALDRMSGQAAKQRERLRSMADAIDFKPLYDEQRQLFSIGFRCQDGVLDKSYYDLLASEARQASFIAIAKGDVPQSHWFRLGRNLTKVRRQRALVSWSGTMFEFLMPLLVMKDYEGTLLDQTYRTVVSVQKAYGDEHKIPWGISESGFYAFDAQLNYQYKACGVPGLGLKRGLIQDLVVAPYATFLSLMVQPKESMANLVRMEREGYSGRYGLYEAIDYTPERLAAGETHRVVQSYMAHHQGMSFLALTNVLLDNVLPKRLHADALIQSSELLLQERIPGKTALTPQPEEQAVTYEIKHSLPTEDKRVLTLTTAQTGIPVVHFVSNGQYSVMLTNAGSGFSRWGDIAVSRWREDATRDHWGMYFYIQNLNSGNAWSATHQPWGDSGEDYKVAYAPDKVEFSRRDGNITTRTEIVVSPEDPVEIRRLSLANDSRHSRTLEITSYFECVLARTSEDLAHPAFGNLFIQTEYSHRALLATRRPRREAQKRLWLMHTLALEGEAVGGLEYETDRARFIGRGRTLARPQALEPNQPLSDTVGQVLDPIMSLRQRVLVRPGQTVKVSFAVGVAESREEAVRLAEKYRSPAAVSRAHELAWTYSQMELRHLNLSASQANEALSLAAHLVYNSPVRREHQEALARNVKGQSALWPYAISGDLPIVLVRVQEFCQTDLVRDCLRMHEYWRLKGLIVDLVILNEDESGYVQSFQDTLRDLIAVGHGRELVNRAGGVFLLQKKHLPEEDLTLLLTAARIVLSGEAGSCSLQLRRKSKAAAARENEHQDGNRLEKPGPGRSGWAPGLDLGTGYMASQWSERDLGAVSAGSGDKRAPEDTTSSKQKLSRPERDVFVSKREPAVFKRDPSAVNRERSDSDRERFASNRELFSPKRETPVSGFGVAVSGSDASGFSDARSSGTLPADLLYGNGYGGFRAGTREYLIELRPGTQTPLPWLNVIANPRFGCQVSESGAGYTWAENSRENKLTPWSNDPIQDPPGEVLYLQDELSGKLWSPTPAPIRDGGRYLVRHGQGYTVFHHVSEDLEQELLLFVPADDPVKIVRLTLRNLAAAERRLKATYYAEMVLGVARELTAPYLVTEYGEEEEVLWVRNTYQEEFSGREAFLAGFGGKVVSCSGDRTEFIGRNGSLANPRGLGLSHLSGGVGAGLDPCAALQLELLVGPRGEQTVFFFLGEGENREQVRSVLQKYRDPQRVEKALAEVKEFWSTLSGRIQVHTPDQSLDLLLNSWLLYQTVACRLWARTAFYQSGGAYGFRDQLQDVMALAVVAPEQTRAQILKHCAHQFKEGDVQHWWHAERGKGIRTRCSDDFLWLPFVTADYLEHSGDYGLLEERVTFLEDAPLAEEEDERYSVPRVSEEEGSVYEHCLRAIEHGLRFGAHGLPLIGSGDWNDGFNRIGRWGKGESVWLGWFLYLTLQRFSAVCARKSDEKREERYLRIAEELREHLEREGWDGGWYRRAYFDDGTPLGSAAGEECQIDALAQSWAVISGAARASRQADAMLALEHYLWRREEGILLLLTPPFDHADKDPGYIKGYVPGVRENGGQYTHGAIWAVLAYCGMGDGDRAYELFQMLNPINHSRTEGEANHYKTEPYVMTADVYAMHPHAGRGGWSWYTGSAGWMYQAGLEGILGFRLAGDELTLDPCLPRRWDGFSLEYRHGRTLYRIEAENPDGNMRGVKEQFLDGKTVAQGAIKLVDDGEVHEIKLRL</sequence>
<dbReference type="InterPro" id="IPR037824">
    <property type="entry name" value="GH94N_2_NdvB"/>
</dbReference>
<dbReference type="Proteomes" id="UP001071230">
    <property type="component" value="Unassembled WGS sequence"/>
</dbReference>
<dbReference type="SUPFAM" id="SSF48208">
    <property type="entry name" value="Six-hairpin glycosidases"/>
    <property type="match status" value="1"/>
</dbReference>
<dbReference type="CDD" id="cd11756">
    <property type="entry name" value="GH94N_ChvB_NdvB_1_like"/>
    <property type="match status" value="1"/>
</dbReference>
<proteinExistence type="predicted"/>
<keyword evidence="10" id="KW-1185">Reference proteome</keyword>
<evidence type="ECO:0000256" key="4">
    <source>
        <dbReference type="SAM" id="Phobius"/>
    </source>
</evidence>
<feature type="compositionally biased region" description="Basic and acidic residues" evidence="3">
    <location>
        <begin position="2184"/>
        <end position="2227"/>
    </location>
</feature>
<feature type="region of interest" description="Disordered" evidence="3">
    <location>
        <begin position="1180"/>
        <end position="1270"/>
    </location>
</feature>
<dbReference type="Gene3D" id="1.50.10.10">
    <property type="match status" value="1"/>
</dbReference>
<dbReference type="Pfam" id="PF17167">
    <property type="entry name" value="Glyco_hydro_94"/>
    <property type="match status" value="1"/>
</dbReference>
<dbReference type="EMBL" id="CDGJ01000096">
    <property type="protein sequence ID" value="CEJ08852.1"/>
    <property type="molecule type" value="Genomic_DNA"/>
</dbReference>
<feature type="region of interest" description="Disordered" evidence="3">
    <location>
        <begin position="2161"/>
        <end position="2227"/>
    </location>
</feature>
<dbReference type="EMBL" id="LR746496">
    <property type="protein sequence ID" value="CAA7601421.1"/>
    <property type="molecule type" value="Genomic_DNA"/>
</dbReference>
<evidence type="ECO:0000313" key="9">
    <source>
        <dbReference type="EMBL" id="CEJ08852.1"/>
    </source>
</evidence>
<dbReference type="PANTHER" id="PTHR37469:SF2">
    <property type="entry name" value="CELLOBIONIC ACID PHOSPHORYLASE"/>
    <property type="match status" value="1"/>
</dbReference>
<name>A0A8S0WYD3_9FIRM</name>
<keyword evidence="1" id="KW-0328">Glycosyltransferase</keyword>
<dbReference type="InterPro" id="IPR033432">
    <property type="entry name" value="GH94_catalytic"/>
</dbReference>
<evidence type="ECO:0000313" key="8">
    <source>
        <dbReference type="EMBL" id="CAA7601421.1"/>
    </source>
</evidence>
<dbReference type="GO" id="GO:0016757">
    <property type="term" value="F:glycosyltransferase activity"/>
    <property type="evidence" value="ECO:0007669"/>
    <property type="project" value="UniProtKB-KW"/>
</dbReference>
<dbReference type="PANTHER" id="PTHR37469">
    <property type="entry name" value="CELLOBIONIC ACID PHOSPHORYLASE-RELATED"/>
    <property type="match status" value="1"/>
</dbReference>
<dbReference type="Pfam" id="PF06165">
    <property type="entry name" value="GH94_b-supersand"/>
    <property type="match status" value="2"/>
</dbReference>
<feature type="transmembrane region" description="Helical" evidence="4">
    <location>
        <begin position="442"/>
        <end position="464"/>
    </location>
</feature>
<dbReference type="InterPro" id="IPR037820">
    <property type="entry name" value="GH94N_NdvB"/>
</dbReference>
<dbReference type="GO" id="GO:0030246">
    <property type="term" value="F:carbohydrate binding"/>
    <property type="evidence" value="ECO:0007669"/>
    <property type="project" value="InterPro"/>
</dbReference>
<dbReference type="CDD" id="cd11753">
    <property type="entry name" value="GH94N_ChvB_NdvB_2_like"/>
    <property type="match status" value="1"/>
</dbReference>
<evidence type="ECO:0000313" key="10">
    <source>
        <dbReference type="Proteomes" id="UP001071230"/>
    </source>
</evidence>